<sequence length="388" mass="42713">MALKERLQGCLNQAAENREAAGLSVLVRKDGEDLCFVKAGMADTASGKPVERDSIFRLYSQTKPVTAAAAMILADRGLLDLQTEVDRYLPGFRNPRVLTPDGRTAGAPRAPWILELLGMTAGLSYPDTDAAGQYAARVFEADQDEIRRGGGMDTVTFCNRLGEQPLAFAPGTGWRYSTCADVLGAVIEVVSGKRFGQFLQEEIFDPLGMKDTGFWVPEEKRDRLVTCYRRTEDGLEPFHELHLAVGQYDRPPAFESGGAGLVSTLDDYAAFGEMLMNGGIYRNRRILSRAAVNYMTSPQLSDPVRRQMWDSLGGYNYSSLMRICDRPGACPLFAEAGEYGWDGWLGTYFINLPKEKITFLLYQNTTDAGTSAVTRKCRNVLAAETDGA</sequence>
<evidence type="ECO:0000313" key="2">
    <source>
        <dbReference type="EMBL" id="AHF24664.1"/>
    </source>
</evidence>
<feature type="domain" description="Beta-lactamase-related" evidence="1">
    <location>
        <begin position="11"/>
        <end position="375"/>
    </location>
</feature>
<reference evidence="2" key="1">
    <citation type="journal article" date="2013" name="PLoS ONE">
        <title>Metagenomic insights into the carbohydrate-active enzymes carried by the microorganisms adhering to solid digesta in the rumen of cows.</title>
        <authorList>
            <person name="Wang L."/>
            <person name="Hatem A."/>
            <person name="Catalyurek U.V."/>
            <person name="Morrison M."/>
            <person name="Yu Z."/>
        </authorList>
    </citation>
    <scope>NUCLEOTIDE SEQUENCE</scope>
</reference>
<dbReference type="AlphaFoldDB" id="W0FMH3"/>
<dbReference type="Pfam" id="PF00144">
    <property type="entry name" value="Beta-lactamase"/>
    <property type="match status" value="1"/>
</dbReference>
<name>W0FMH3_9BACT</name>
<dbReference type="PANTHER" id="PTHR43283:SF3">
    <property type="entry name" value="BETA-LACTAMASE FAMILY PROTEIN (AFU_ORTHOLOGUE AFUA_5G07500)"/>
    <property type="match status" value="1"/>
</dbReference>
<protein>
    <submittedName>
        <fullName evidence="2">Beta-lactamase class C and other penicillin binding proteins</fullName>
    </submittedName>
</protein>
<dbReference type="PANTHER" id="PTHR43283">
    <property type="entry name" value="BETA-LACTAMASE-RELATED"/>
    <property type="match status" value="1"/>
</dbReference>
<accession>W0FMH3</accession>
<dbReference type="InterPro" id="IPR050789">
    <property type="entry name" value="Diverse_Enzym_Activities"/>
</dbReference>
<dbReference type="InterPro" id="IPR012338">
    <property type="entry name" value="Beta-lactam/transpept-like"/>
</dbReference>
<proteinExistence type="predicted"/>
<organism evidence="2">
    <name type="scientific">uncultured bacterium Contig13</name>
    <dbReference type="NCBI Taxonomy" id="1393410"/>
    <lineage>
        <taxon>Bacteria</taxon>
        <taxon>environmental samples</taxon>
    </lineage>
</organism>
<dbReference type="SUPFAM" id="SSF56601">
    <property type="entry name" value="beta-lactamase/transpeptidase-like"/>
    <property type="match status" value="1"/>
</dbReference>
<dbReference type="InterPro" id="IPR001466">
    <property type="entry name" value="Beta-lactam-related"/>
</dbReference>
<evidence type="ECO:0000259" key="1">
    <source>
        <dbReference type="Pfam" id="PF00144"/>
    </source>
</evidence>
<dbReference type="EMBL" id="KC246801">
    <property type="protein sequence ID" value="AHF24664.1"/>
    <property type="molecule type" value="Genomic_DNA"/>
</dbReference>
<dbReference type="Gene3D" id="3.40.710.10">
    <property type="entry name" value="DD-peptidase/beta-lactamase superfamily"/>
    <property type="match status" value="1"/>
</dbReference>